<evidence type="ECO:0000313" key="3">
    <source>
        <dbReference type="Proteomes" id="UP000222302"/>
    </source>
</evidence>
<dbReference type="SUPFAM" id="SSF53955">
    <property type="entry name" value="Lysozyme-like"/>
    <property type="match status" value="1"/>
</dbReference>
<dbReference type="PANTHER" id="PTHR34408">
    <property type="entry name" value="FAMILY PROTEIN, PUTATIVE-RELATED"/>
    <property type="match status" value="1"/>
</dbReference>
<dbReference type="InterPro" id="IPR052354">
    <property type="entry name" value="Cell_Wall_Dynamics_Protein"/>
</dbReference>
<dbReference type="EMBL" id="KY965063">
    <property type="protein sequence ID" value="ASJ79524.1"/>
    <property type="molecule type" value="Genomic_DNA"/>
</dbReference>
<dbReference type="KEGG" id="vg:64854613"/>
<dbReference type="Gene3D" id="3.90.70.10">
    <property type="entry name" value="Cysteine proteinases"/>
    <property type="match status" value="1"/>
</dbReference>
<dbReference type="Gene3D" id="1.10.530.10">
    <property type="match status" value="1"/>
</dbReference>
<name>A0A220NRT1_9CAUD</name>
<reference evidence="2 3" key="1">
    <citation type="submission" date="2017-04" db="EMBL/GenBank/DDBJ databases">
        <authorList>
            <person name="Amato S."/>
            <person name="Cagatay S."/>
            <person name="Craw N."/>
            <person name="Deshpande R."/>
            <person name="Haddad J."/>
            <person name="Ng W."/>
            <person name="Russell D.A."/>
            <person name="Garlena R.A."/>
            <person name="Pope W.H."/>
            <person name="Jacobs-Sera J."/>
            <person name="Hatfull G.F."/>
        </authorList>
    </citation>
    <scope>NUCLEOTIDE SEQUENCE [LARGE SCALE GENOMIC DNA]</scope>
</reference>
<evidence type="ECO:0000313" key="2">
    <source>
        <dbReference type="EMBL" id="ASJ79524.1"/>
    </source>
</evidence>
<dbReference type="GeneID" id="64854613"/>
<organism evidence="2 3">
    <name type="scientific">Mycobacterium phage PurpleHaze</name>
    <dbReference type="NCBI Taxonomy" id="1983577"/>
    <lineage>
        <taxon>Viruses</taxon>
        <taxon>Duplodnaviria</taxon>
        <taxon>Heunggongvirae</taxon>
        <taxon>Uroviricota</taxon>
        <taxon>Caudoviricetes</taxon>
        <taxon>Microwolfvirus</taxon>
        <taxon>Microwolfvirus purplehaze</taxon>
    </lineage>
</organism>
<dbReference type="RefSeq" id="YP_010059969.1">
    <property type="nucleotide sequence ID" value="NC_054759.1"/>
</dbReference>
<gene>
    <name evidence="2" type="primary">11</name>
    <name evidence="2" type="ORF">SEA_PURPLEHAZE_11</name>
</gene>
<protein>
    <submittedName>
        <fullName evidence="2">Lysin A</fullName>
    </submittedName>
</protein>
<dbReference type="PANTHER" id="PTHR34408:SF1">
    <property type="entry name" value="GLYCOSYL HYDROLASE FAMILY 19 DOMAIN-CONTAINING PROTEIN HI_1415"/>
    <property type="match status" value="1"/>
</dbReference>
<proteinExistence type="predicted"/>
<dbReference type="InterPro" id="IPR023346">
    <property type="entry name" value="Lysozyme-like_dom_sf"/>
</dbReference>
<evidence type="ECO:0000259" key="1">
    <source>
        <dbReference type="Pfam" id="PF13529"/>
    </source>
</evidence>
<accession>A0A220NRT1</accession>
<feature type="domain" description="Peptidase C39-like" evidence="1">
    <location>
        <begin position="13"/>
        <end position="163"/>
    </location>
</feature>
<dbReference type="Proteomes" id="UP000222302">
    <property type="component" value="Segment"/>
</dbReference>
<keyword evidence="3" id="KW-1185">Reference proteome</keyword>
<dbReference type="InterPro" id="IPR039564">
    <property type="entry name" value="Peptidase_C39-like"/>
</dbReference>
<sequence length="527" mass="58655">MTDKVLPYDRSIVPQETGWWCGPAATQVVLNSRGIIVPEATLAAEIEAIENPGRGDDRDGTDYVGLIEQVLDRRVPEARYTSVYLTNDPPTQAQKDRLWEHIVRSINAGYGVVMNWVAPPSNKPRGVKGSVSPRYSGGTTYHYVACMGYDDTPGARAVWIADSGFQPQGYWISFDQCATLIPPKGYAYADAAPAAPAPAPVVDAAPVLARATGLTEARAREILPTMRSGLKQADCTNVRRIAMFIAQTGHEAASFNATEEYASGSAYEGRTDLGNTQPGDGVRFKGRTWIQITGRHNYGEFSRWAHSRGLVSSPTYFVDNPKELADIKWAGVGAAWYWTVQQPRCNQFSDSGDVERVSKLINMPAFVDRTDKRANGIDDRIRRYNLAIAQGDALLQLIQEEEDGFLSALTPAEQRALYNEIMKKGPTRSFMAEDQTQIETLLGFIYNIDGNVWNDAVTRAYLFDVPLAVEYVERVARDGVHPDSWAFQQLNPKGERWLAEFGQAYCKGLIRFKKKLYDLLEPYGERK</sequence>
<dbReference type="Pfam" id="PF13529">
    <property type="entry name" value="Peptidase_C39_2"/>
    <property type="match status" value="1"/>
</dbReference>